<dbReference type="EMBL" id="JBHSHE010000038">
    <property type="protein sequence ID" value="MFC4716307.1"/>
    <property type="molecule type" value="Genomic_DNA"/>
</dbReference>
<proteinExistence type="predicted"/>
<reference evidence="3" key="1">
    <citation type="journal article" date="2019" name="Int. J. Syst. Evol. Microbiol.">
        <title>The Global Catalogue of Microorganisms (GCM) 10K type strain sequencing project: providing services to taxonomists for standard genome sequencing and annotation.</title>
        <authorList>
            <consortium name="The Broad Institute Genomics Platform"/>
            <consortium name="The Broad Institute Genome Sequencing Center for Infectious Disease"/>
            <person name="Wu L."/>
            <person name="Ma J."/>
        </authorList>
    </citation>
    <scope>NUCLEOTIDE SEQUENCE [LARGE SCALE GENOMIC DNA]</scope>
    <source>
        <strain evidence="3">CGMCC 1.12849</strain>
    </source>
</reference>
<dbReference type="RefSeq" id="WP_382412106.1">
    <property type="nucleotide sequence ID" value="NZ_JBHSHE010000038.1"/>
</dbReference>
<protein>
    <submittedName>
        <fullName evidence="2">Uncharacterized protein</fullName>
    </submittedName>
</protein>
<evidence type="ECO:0000313" key="2">
    <source>
        <dbReference type="EMBL" id="MFC4716307.1"/>
    </source>
</evidence>
<keyword evidence="3" id="KW-1185">Reference proteome</keyword>
<evidence type="ECO:0000256" key="1">
    <source>
        <dbReference type="SAM" id="MobiDB-lite"/>
    </source>
</evidence>
<comment type="caution">
    <text evidence="2">The sequence shown here is derived from an EMBL/GenBank/DDBJ whole genome shotgun (WGS) entry which is preliminary data.</text>
</comment>
<accession>A0ABV9MK35</accession>
<sequence length="82" mass="9542">VKCGSVTDVVRQNCYRCPDRKQPEMKSTPEQSRPSLNKPLLLRQVFSSKARYFRSTFNSAEGSRRTIETQRSTLNNGQWIYL</sequence>
<name>A0ABV9MK35_9MICC</name>
<dbReference type="Proteomes" id="UP001595884">
    <property type="component" value="Unassembled WGS sequence"/>
</dbReference>
<feature type="non-terminal residue" evidence="2">
    <location>
        <position position="1"/>
    </location>
</feature>
<evidence type="ECO:0000313" key="3">
    <source>
        <dbReference type="Proteomes" id="UP001595884"/>
    </source>
</evidence>
<organism evidence="2 3">
    <name type="scientific">Glutamicibacter bergerei</name>
    <dbReference type="NCBI Taxonomy" id="256702"/>
    <lineage>
        <taxon>Bacteria</taxon>
        <taxon>Bacillati</taxon>
        <taxon>Actinomycetota</taxon>
        <taxon>Actinomycetes</taxon>
        <taxon>Micrococcales</taxon>
        <taxon>Micrococcaceae</taxon>
        <taxon>Glutamicibacter</taxon>
    </lineage>
</organism>
<gene>
    <name evidence="2" type="ORF">ACFO7V_09160</name>
</gene>
<feature type="region of interest" description="Disordered" evidence="1">
    <location>
        <begin position="18"/>
        <end position="37"/>
    </location>
</feature>